<keyword evidence="2" id="KW-0805">Transcription regulation</keyword>
<dbReference type="PROSITE" id="PS50931">
    <property type="entry name" value="HTH_LYSR"/>
    <property type="match status" value="1"/>
</dbReference>
<dbReference type="PANTHER" id="PTHR30419:SF8">
    <property type="entry name" value="NITROGEN ASSIMILATION TRANSCRIPTIONAL ACTIVATOR-RELATED"/>
    <property type="match status" value="1"/>
</dbReference>
<dbReference type="NCBIfam" id="TIGR02424">
    <property type="entry name" value="TF_pcaQ"/>
    <property type="match status" value="1"/>
</dbReference>
<sequence length="316" mass="34291">MSIWLYSAMLDPRIKFRHLQCFLEIARQGGISRAADALAITQPAASKALRELEDILAIRLFERSRKGIRLTRFGEVFLRHASASVMAIREGMESVAAARDRGGGVVTVGVLPNVGARLMPRALRLFKTSALETIVRVTTGSNAQLLDDLKRGGLDFVVARLVDPAEMIGLSFEHLYSEPLTLVVRMGHPLCGRTPFDLTAIERYPISLPLAGTVIRGDIDRFLIANGIRLPPDRVETISITFGRAHVLSGDAVWAVPRGGVMGDIAAGLLAELPIDRTPLEGSIGLAMRSDMPPSPLVAMLISTIREVAGEIREEG</sequence>
<dbReference type="Proteomes" id="UP000244081">
    <property type="component" value="Unassembled WGS sequence"/>
</dbReference>
<evidence type="ECO:0000256" key="2">
    <source>
        <dbReference type="ARBA" id="ARBA00023015"/>
    </source>
</evidence>
<dbReference type="Pfam" id="PF03466">
    <property type="entry name" value="LysR_substrate"/>
    <property type="match status" value="1"/>
</dbReference>
<dbReference type="PRINTS" id="PR00039">
    <property type="entry name" value="HTHLYSR"/>
</dbReference>
<dbReference type="GO" id="GO:0005829">
    <property type="term" value="C:cytosol"/>
    <property type="evidence" value="ECO:0007669"/>
    <property type="project" value="TreeGrafter"/>
</dbReference>
<dbReference type="GO" id="GO:0019619">
    <property type="term" value="P:3,4-dihydroxybenzoate catabolic process"/>
    <property type="evidence" value="ECO:0007669"/>
    <property type="project" value="InterPro"/>
</dbReference>
<keyword evidence="3" id="KW-0238">DNA-binding</keyword>
<dbReference type="Pfam" id="PF00126">
    <property type="entry name" value="HTH_1"/>
    <property type="match status" value="1"/>
</dbReference>
<evidence type="ECO:0000313" key="7">
    <source>
        <dbReference type="Proteomes" id="UP000244081"/>
    </source>
</evidence>
<dbReference type="InterPro" id="IPR000847">
    <property type="entry name" value="LysR_HTH_N"/>
</dbReference>
<dbReference type="InterPro" id="IPR050950">
    <property type="entry name" value="HTH-type_LysR_regulators"/>
</dbReference>
<evidence type="ECO:0000259" key="5">
    <source>
        <dbReference type="PROSITE" id="PS50931"/>
    </source>
</evidence>
<dbReference type="GO" id="GO:0003677">
    <property type="term" value="F:DNA binding"/>
    <property type="evidence" value="ECO:0007669"/>
    <property type="project" value="UniProtKB-KW"/>
</dbReference>
<name>A0A2T5UW72_9HYPH</name>
<feature type="domain" description="HTH lysR-type" evidence="5">
    <location>
        <begin position="14"/>
        <end position="71"/>
    </location>
</feature>
<proteinExistence type="inferred from homology"/>
<dbReference type="Gene3D" id="1.10.10.10">
    <property type="entry name" value="Winged helix-like DNA-binding domain superfamily/Winged helix DNA-binding domain"/>
    <property type="match status" value="1"/>
</dbReference>
<protein>
    <submittedName>
        <fullName evidence="6">LysR family pca operon transcriptional activator</fullName>
    </submittedName>
</protein>
<dbReference type="SUPFAM" id="SSF46785">
    <property type="entry name" value="Winged helix' DNA-binding domain"/>
    <property type="match status" value="1"/>
</dbReference>
<evidence type="ECO:0000256" key="4">
    <source>
        <dbReference type="ARBA" id="ARBA00023163"/>
    </source>
</evidence>
<evidence type="ECO:0000256" key="1">
    <source>
        <dbReference type="ARBA" id="ARBA00009437"/>
    </source>
</evidence>
<keyword evidence="7" id="KW-1185">Reference proteome</keyword>
<accession>A0A2T5UW72</accession>
<dbReference type="Gene3D" id="3.40.190.10">
    <property type="entry name" value="Periplasmic binding protein-like II"/>
    <property type="match status" value="2"/>
</dbReference>
<keyword evidence="4" id="KW-0804">Transcription</keyword>
<comment type="caution">
    <text evidence="6">The sequence shown here is derived from an EMBL/GenBank/DDBJ whole genome shotgun (WGS) entry which is preliminary data.</text>
</comment>
<dbReference type="AlphaFoldDB" id="A0A2T5UW72"/>
<evidence type="ECO:0000256" key="3">
    <source>
        <dbReference type="ARBA" id="ARBA00023125"/>
    </source>
</evidence>
<dbReference type="EMBL" id="QAYG01000012">
    <property type="protein sequence ID" value="PTW55756.1"/>
    <property type="molecule type" value="Genomic_DNA"/>
</dbReference>
<dbReference type="GO" id="GO:0045893">
    <property type="term" value="P:positive regulation of DNA-templated transcription"/>
    <property type="evidence" value="ECO:0007669"/>
    <property type="project" value="InterPro"/>
</dbReference>
<organism evidence="6 7">
    <name type="scientific">Breoghania corrubedonensis</name>
    <dbReference type="NCBI Taxonomy" id="665038"/>
    <lineage>
        <taxon>Bacteria</taxon>
        <taxon>Pseudomonadati</taxon>
        <taxon>Pseudomonadota</taxon>
        <taxon>Alphaproteobacteria</taxon>
        <taxon>Hyphomicrobiales</taxon>
        <taxon>Stappiaceae</taxon>
        <taxon>Breoghania</taxon>
    </lineage>
</organism>
<dbReference type="InterPro" id="IPR036388">
    <property type="entry name" value="WH-like_DNA-bd_sf"/>
</dbReference>
<gene>
    <name evidence="6" type="ORF">C8N35_11281</name>
</gene>
<dbReference type="PANTHER" id="PTHR30419">
    <property type="entry name" value="HTH-TYPE TRANSCRIPTIONAL REGULATOR YBHD"/>
    <property type="match status" value="1"/>
</dbReference>
<evidence type="ECO:0000313" key="6">
    <source>
        <dbReference type="EMBL" id="PTW55756.1"/>
    </source>
</evidence>
<dbReference type="InterPro" id="IPR005119">
    <property type="entry name" value="LysR_subst-bd"/>
</dbReference>
<dbReference type="FunFam" id="1.10.10.10:FF:000001">
    <property type="entry name" value="LysR family transcriptional regulator"/>
    <property type="match status" value="1"/>
</dbReference>
<reference evidence="6 7" key="1">
    <citation type="submission" date="2018-04" db="EMBL/GenBank/DDBJ databases">
        <title>Genomic Encyclopedia of Archaeal and Bacterial Type Strains, Phase II (KMG-II): from individual species to whole genera.</title>
        <authorList>
            <person name="Goeker M."/>
        </authorList>
    </citation>
    <scope>NUCLEOTIDE SEQUENCE [LARGE SCALE GENOMIC DNA]</scope>
    <source>
        <strain evidence="6 7">DSM 23382</strain>
    </source>
</reference>
<dbReference type="SUPFAM" id="SSF53850">
    <property type="entry name" value="Periplasmic binding protein-like II"/>
    <property type="match status" value="1"/>
</dbReference>
<comment type="similarity">
    <text evidence="1">Belongs to the LysR transcriptional regulatory family.</text>
</comment>
<dbReference type="GO" id="GO:0003700">
    <property type="term" value="F:DNA-binding transcription factor activity"/>
    <property type="evidence" value="ECO:0007669"/>
    <property type="project" value="InterPro"/>
</dbReference>
<dbReference type="InterPro" id="IPR012787">
    <property type="entry name" value="TF_PcaQ"/>
</dbReference>
<dbReference type="InterPro" id="IPR036390">
    <property type="entry name" value="WH_DNA-bd_sf"/>
</dbReference>